<protein>
    <recommendedName>
        <fullName evidence="4">Lipoprotein</fullName>
    </recommendedName>
</protein>
<keyword evidence="1" id="KW-0732">Signal</keyword>
<organism evidence="2 3">
    <name type="scientific">Candidatus Scatomorpha intestinigallinarum</name>
    <dbReference type="NCBI Taxonomy" id="2840923"/>
    <lineage>
        <taxon>Bacteria</taxon>
        <taxon>Bacillati</taxon>
        <taxon>Bacillota</taxon>
        <taxon>Clostridia</taxon>
        <taxon>Eubacteriales</taxon>
        <taxon>Candidatus Scatomorpha</taxon>
    </lineage>
</organism>
<dbReference type="AlphaFoldDB" id="A0A9D1DM31"/>
<name>A0A9D1DM31_9FIRM</name>
<accession>A0A9D1DM31</accession>
<dbReference type="EMBL" id="DVHH01000169">
    <property type="protein sequence ID" value="HIR55331.1"/>
    <property type="molecule type" value="Genomic_DNA"/>
</dbReference>
<reference evidence="2" key="1">
    <citation type="submission" date="2020-10" db="EMBL/GenBank/DDBJ databases">
        <authorList>
            <person name="Gilroy R."/>
        </authorList>
    </citation>
    <scope>NUCLEOTIDE SEQUENCE</scope>
    <source>
        <strain evidence="2">ChiGjej3B3-7149</strain>
    </source>
</reference>
<feature type="signal peptide" evidence="1">
    <location>
        <begin position="1"/>
        <end position="19"/>
    </location>
</feature>
<dbReference type="PROSITE" id="PS51257">
    <property type="entry name" value="PROKAR_LIPOPROTEIN"/>
    <property type="match status" value="1"/>
</dbReference>
<proteinExistence type="predicted"/>
<reference evidence="2" key="2">
    <citation type="journal article" date="2021" name="PeerJ">
        <title>Extensive microbial diversity within the chicken gut microbiome revealed by metagenomics and culture.</title>
        <authorList>
            <person name="Gilroy R."/>
            <person name="Ravi A."/>
            <person name="Getino M."/>
            <person name="Pursley I."/>
            <person name="Horton D.L."/>
            <person name="Alikhan N.F."/>
            <person name="Baker D."/>
            <person name="Gharbi K."/>
            <person name="Hall N."/>
            <person name="Watson M."/>
            <person name="Adriaenssens E.M."/>
            <person name="Foster-Nyarko E."/>
            <person name="Jarju S."/>
            <person name="Secka A."/>
            <person name="Antonio M."/>
            <person name="Oren A."/>
            <person name="Chaudhuri R.R."/>
            <person name="La Ragione R."/>
            <person name="Hildebrand F."/>
            <person name="Pallen M.J."/>
        </authorList>
    </citation>
    <scope>NUCLEOTIDE SEQUENCE</scope>
    <source>
        <strain evidence="2">ChiGjej3B3-7149</strain>
    </source>
</reference>
<dbReference type="Proteomes" id="UP000824238">
    <property type="component" value="Unassembled WGS sequence"/>
</dbReference>
<sequence>MKKALPLILLCALLLSACASRGTPGVSGKVVELHSGPKGIESFVMASDGQLLGVTLTDSTYVLSWLDELSKEDFLSGSAPDVAVTVYFDGPKSRIVTGSGEEIESQEAEAVYLTGFLKPAATVLADGTELDVWQYEHATAYAAADGTEVLRVSEPSGPADTYYSGLSLSDLGEAAQENIAAWFEARGVLYDEQAELERAYAAWSEAEEASDFQTWGLSQRIVPTAMSERVIYFLTTVDRPVGNFVMEQQRIGTAFDRETGEYIDNSELFSCPPGELASRIMELSQMSDSELTAQAEAAFSPERAVLFEDHMEINYERGALPAEENSFTIVLDLDEDVKALLHPWAVPQETPEE</sequence>
<evidence type="ECO:0000256" key="1">
    <source>
        <dbReference type="SAM" id="SignalP"/>
    </source>
</evidence>
<evidence type="ECO:0000313" key="3">
    <source>
        <dbReference type="Proteomes" id="UP000824238"/>
    </source>
</evidence>
<feature type="chain" id="PRO_5038996540" description="Lipoprotein" evidence="1">
    <location>
        <begin position="20"/>
        <end position="353"/>
    </location>
</feature>
<comment type="caution">
    <text evidence="2">The sequence shown here is derived from an EMBL/GenBank/DDBJ whole genome shotgun (WGS) entry which is preliminary data.</text>
</comment>
<evidence type="ECO:0008006" key="4">
    <source>
        <dbReference type="Google" id="ProtNLM"/>
    </source>
</evidence>
<gene>
    <name evidence="2" type="ORF">IAD36_07060</name>
</gene>
<evidence type="ECO:0000313" key="2">
    <source>
        <dbReference type="EMBL" id="HIR55331.1"/>
    </source>
</evidence>